<gene>
    <name evidence="1" type="ORF">L6452_23867</name>
</gene>
<sequence length="69" mass="8145">MHKRRATGGKQKPWRKKRKYELGRQPANTKISSNKIVWRVRCFMFGIHTKMITIITTIIILESRSSTQT</sequence>
<proteinExistence type="predicted"/>
<evidence type="ECO:0000313" key="2">
    <source>
        <dbReference type="Proteomes" id="UP001055879"/>
    </source>
</evidence>
<keyword evidence="2" id="KW-1185">Reference proteome</keyword>
<dbReference type="Proteomes" id="UP001055879">
    <property type="component" value="Linkage Group LG08"/>
</dbReference>
<evidence type="ECO:0000313" key="1">
    <source>
        <dbReference type="EMBL" id="KAI3706253.1"/>
    </source>
</evidence>
<comment type="caution">
    <text evidence="1">The sequence shown here is derived from an EMBL/GenBank/DDBJ whole genome shotgun (WGS) entry which is preliminary data.</text>
</comment>
<organism evidence="1 2">
    <name type="scientific">Arctium lappa</name>
    <name type="common">Greater burdock</name>
    <name type="synonym">Lappa major</name>
    <dbReference type="NCBI Taxonomy" id="4217"/>
    <lineage>
        <taxon>Eukaryota</taxon>
        <taxon>Viridiplantae</taxon>
        <taxon>Streptophyta</taxon>
        <taxon>Embryophyta</taxon>
        <taxon>Tracheophyta</taxon>
        <taxon>Spermatophyta</taxon>
        <taxon>Magnoliopsida</taxon>
        <taxon>eudicotyledons</taxon>
        <taxon>Gunneridae</taxon>
        <taxon>Pentapetalae</taxon>
        <taxon>asterids</taxon>
        <taxon>campanulids</taxon>
        <taxon>Asterales</taxon>
        <taxon>Asteraceae</taxon>
        <taxon>Carduoideae</taxon>
        <taxon>Cardueae</taxon>
        <taxon>Arctiinae</taxon>
        <taxon>Arctium</taxon>
    </lineage>
</organism>
<reference evidence="1 2" key="2">
    <citation type="journal article" date="2022" name="Mol. Ecol. Resour.">
        <title>The genomes of chicory, endive, great burdock and yacon provide insights into Asteraceae paleo-polyploidization history and plant inulin production.</title>
        <authorList>
            <person name="Fan W."/>
            <person name="Wang S."/>
            <person name="Wang H."/>
            <person name="Wang A."/>
            <person name="Jiang F."/>
            <person name="Liu H."/>
            <person name="Zhao H."/>
            <person name="Xu D."/>
            <person name="Zhang Y."/>
        </authorList>
    </citation>
    <scope>NUCLEOTIDE SEQUENCE [LARGE SCALE GENOMIC DNA]</scope>
    <source>
        <strain evidence="2">cv. Niubang</strain>
    </source>
</reference>
<name>A0ACB9A8X5_ARCLA</name>
<dbReference type="EMBL" id="CM042054">
    <property type="protein sequence ID" value="KAI3706253.1"/>
    <property type="molecule type" value="Genomic_DNA"/>
</dbReference>
<reference evidence="2" key="1">
    <citation type="journal article" date="2022" name="Mol. Ecol. Resour.">
        <title>The genomes of chicory, endive, great burdock and yacon provide insights into Asteraceae palaeo-polyploidization history and plant inulin production.</title>
        <authorList>
            <person name="Fan W."/>
            <person name="Wang S."/>
            <person name="Wang H."/>
            <person name="Wang A."/>
            <person name="Jiang F."/>
            <person name="Liu H."/>
            <person name="Zhao H."/>
            <person name="Xu D."/>
            <person name="Zhang Y."/>
        </authorList>
    </citation>
    <scope>NUCLEOTIDE SEQUENCE [LARGE SCALE GENOMIC DNA]</scope>
    <source>
        <strain evidence="2">cv. Niubang</strain>
    </source>
</reference>
<protein>
    <submittedName>
        <fullName evidence="1">Uncharacterized protein</fullName>
    </submittedName>
</protein>
<accession>A0ACB9A8X5</accession>